<name>A0ABS7D112_9BACL</name>
<accession>A0ABS7D112</accession>
<reference evidence="7 8" key="1">
    <citation type="submission" date="2021-07" db="EMBL/GenBank/DDBJ databases">
        <title>Paenibacillus radiodurans sp. nov., isolated from the southeastern edge of Tengger Desert.</title>
        <authorList>
            <person name="Zhang G."/>
        </authorList>
    </citation>
    <scope>NUCLEOTIDE SEQUENCE [LARGE SCALE GENOMIC DNA]</scope>
    <source>
        <strain evidence="7 8">DT7-4</strain>
    </source>
</reference>
<evidence type="ECO:0000256" key="4">
    <source>
        <dbReference type="PROSITE-ProRule" id="PRU00510"/>
    </source>
</evidence>
<comment type="caution">
    <text evidence="7">The sequence shown here is derived from an EMBL/GenBank/DDBJ whole genome shotgun (WGS) entry which is preliminary data.</text>
</comment>
<feature type="compositionally biased region" description="Basic residues" evidence="5">
    <location>
        <begin position="1"/>
        <end position="14"/>
    </location>
</feature>
<keyword evidence="8" id="KW-1185">Reference proteome</keyword>
<gene>
    <name evidence="7" type="ORF">K0T92_02595</name>
</gene>
<dbReference type="SUPFAM" id="SSF109635">
    <property type="entry name" value="DnaK suppressor protein DksA, alpha-hairpin domain"/>
    <property type="match status" value="1"/>
</dbReference>
<feature type="zinc finger region" description="dksA C4-type" evidence="4">
    <location>
        <begin position="95"/>
        <end position="119"/>
    </location>
</feature>
<dbReference type="PANTHER" id="PTHR33823">
    <property type="entry name" value="RNA POLYMERASE-BINDING TRANSCRIPTION FACTOR DKSA-RELATED"/>
    <property type="match status" value="1"/>
</dbReference>
<dbReference type="InterPro" id="IPR000962">
    <property type="entry name" value="Znf_DskA_TraR"/>
</dbReference>
<dbReference type="RefSeq" id="WP_219870844.1">
    <property type="nucleotide sequence ID" value="NZ_JAHZIJ010000001.1"/>
</dbReference>
<dbReference type="Proteomes" id="UP000812277">
    <property type="component" value="Unassembled WGS sequence"/>
</dbReference>
<dbReference type="Pfam" id="PF01258">
    <property type="entry name" value="zf-dskA_traR"/>
    <property type="match status" value="1"/>
</dbReference>
<keyword evidence="2" id="KW-0863">Zinc-finger</keyword>
<evidence type="ECO:0000313" key="8">
    <source>
        <dbReference type="Proteomes" id="UP000812277"/>
    </source>
</evidence>
<organism evidence="7 8">
    <name type="scientific">Paenibacillus oenotherae</name>
    <dbReference type="NCBI Taxonomy" id="1435645"/>
    <lineage>
        <taxon>Bacteria</taxon>
        <taxon>Bacillati</taxon>
        <taxon>Bacillota</taxon>
        <taxon>Bacilli</taxon>
        <taxon>Bacillales</taxon>
        <taxon>Paenibacillaceae</taxon>
        <taxon>Paenibacillus</taxon>
    </lineage>
</organism>
<dbReference type="NCBIfam" id="TIGR02890">
    <property type="entry name" value="bacill_yteA"/>
    <property type="match status" value="1"/>
</dbReference>
<proteinExistence type="predicted"/>
<dbReference type="InterPro" id="IPR014240">
    <property type="entry name" value="YteA"/>
</dbReference>
<dbReference type="InterPro" id="IPR037187">
    <property type="entry name" value="DnaK_N"/>
</dbReference>
<keyword evidence="3" id="KW-0862">Zinc</keyword>
<dbReference type="PROSITE" id="PS51128">
    <property type="entry name" value="ZF_DKSA_2"/>
    <property type="match status" value="1"/>
</dbReference>
<evidence type="ECO:0000256" key="3">
    <source>
        <dbReference type="ARBA" id="ARBA00022833"/>
    </source>
</evidence>
<feature type="compositionally biased region" description="Basic and acidic residues" evidence="5">
    <location>
        <begin position="15"/>
        <end position="29"/>
    </location>
</feature>
<protein>
    <submittedName>
        <fullName evidence="7">TraR/DksA C4-type zinc finger protein</fullName>
    </submittedName>
</protein>
<sequence>MSHLSHKQVLHLRRRLESDKNDTEKRLASSEHYGLASSQRDETGELSTIDNHPADIATELYERGKDIALLEQEDLRLSRIDAALSAMDNGEYGTCLTCGEAIPYARLQALPDTLYCINHAPRQEPSDRRPIEEQYLMPPFGRSSMDEREGYNGFDGEDAWQIVEQWGNSDSPAMSENRNAASYDDIGIETDEADGYVEPLESFLATDITGTHVCVIRNQAYYDYMDHEEGDHGLEQA</sequence>
<evidence type="ECO:0000256" key="1">
    <source>
        <dbReference type="ARBA" id="ARBA00022723"/>
    </source>
</evidence>
<dbReference type="Gene3D" id="1.20.120.910">
    <property type="entry name" value="DksA, coiled-coil domain"/>
    <property type="match status" value="1"/>
</dbReference>
<keyword evidence="1" id="KW-0479">Metal-binding</keyword>
<evidence type="ECO:0000256" key="2">
    <source>
        <dbReference type="ARBA" id="ARBA00022771"/>
    </source>
</evidence>
<dbReference type="EMBL" id="JAHZIJ010000001">
    <property type="protein sequence ID" value="MBW7473630.1"/>
    <property type="molecule type" value="Genomic_DNA"/>
</dbReference>
<feature type="domain" description="Zinc finger DksA/TraR C4-type" evidence="6">
    <location>
        <begin position="90"/>
        <end position="118"/>
    </location>
</feature>
<evidence type="ECO:0000256" key="5">
    <source>
        <dbReference type="SAM" id="MobiDB-lite"/>
    </source>
</evidence>
<feature type="region of interest" description="Disordered" evidence="5">
    <location>
        <begin position="1"/>
        <end position="50"/>
    </location>
</feature>
<evidence type="ECO:0000313" key="7">
    <source>
        <dbReference type="EMBL" id="MBW7473630.1"/>
    </source>
</evidence>
<dbReference type="SUPFAM" id="SSF57716">
    <property type="entry name" value="Glucocorticoid receptor-like (DNA-binding domain)"/>
    <property type="match status" value="1"/>
</dbReference>
<evidence type="ECO:0000259" key="6">
    <source>
        <dbReference type="Pfam" id="PF01258"/>
    </source>
</evidence>
<dbReference type="PANTHER" id="PTHR33823:SF4">
    <property type="entry name" value="GENERAL STRESS PROTEIN 16O"/>
    <property type="match status" value="1"/>
</dbReference>